<comment type="caution">
    <text evidence="1">The sequence shown here is derived from an EMBL/GenBank/DDBJ whole genome shotgun (WGS) entry which is preliminary data.</text>
</comment>
<name>A0AAD3DGP2_9CHLO</name>
<dbReference type="EMBL" id="BMAR01000001">
    <property type="protein sequence ID" value="GFR40929.1"/>
    <property type="molecule type" value="Genomic_DNA"/>
</dbReference>
<keyword evidence="2" id="KW-1185">Reference proteome</keyword>
<dbReference type="Proteomes" id="UP001054857">
    <property type="component" value="Unassembled WGS sequence"/>
</dbReference>
<dbReference type="AlphaFoldDB" id="A0AAD3DGP2"/>
<reference evidence="1 2" key="1">
    <citation type="journal article" date="2021" name="Sci. Rep.">
        <title>Genome sequencing of the multicellular alga Astrephomene provides insights into convergent evolution of germ-soma differentiation.</title>
        <authorList>
            <person name="Yamashita S."/>
            <person name="Yamamoto K."/>
            <person name="Matsuzaki R."/>
            <person name="Suzuki S."/>
            <person name="Yamaguchi H."/>
            <person name="Hirooka S."/>
            <person name="Minakuchi Y."/>
            <person name="Miyagishima S."/>
            <person name="Kawachi M."/>
            <person name="Toyoda A."/>
            <person name="Nozaki H."/>
        </authorList>
    </citation>
    <scope>NUCLEOTIDE SEQUENCE [LARGE SCALE GENOMIC DNA]</scope>
    <source>
        <strain evidence="1 2">NIES-4017</strain>
    </source>
</reference>
<gene>
    <name evidence="1" type="ORF">Agub_g1585</name>
</gene>
<protein>
    <submittedName>
        <fullName evidence="1">Uncharacterized protein</fullName>
    </submittedName>
</protein>
<evidence type="ECO:0000313" key="2">
    <source>
        <dbReference type="Proteomes" id="UP001054857"/>
    </source>
</evidence>
<accession>A0AAD3DGP2</accession>
<organism evidence="1 2">
    <name type="scientific">Astrephomene gubernaculifera</name>
    <dbReference type="NCBI Taxonomy" id="47775"/>
    <lineage>
        <taxon>Eukaryota</taxon>
        <taxon>Viridiplantae</taxon>
        <taxon>Chlorophyta</taxon>
        <taxon>core chlorophytes</taxon>
        <taxon>Chlorophyceae</taxon>
        <taxon>CS clade</taxon>
        <taxon>Chlamydomonadales</taxon>
        <taxon>Astrephomenaceae</taxon>
        <taxon>Astrephomene</taxon>
    </lineage>
</organism>
<proteinExistence type="predicted"/>
<sequence length="203" mass="22314">MMYWIRYEVRSYPLDWAVGVLFELGGLSQEAHALGRYPHPDLVLQVARQLPPGVLLQLVRRLFLRLSCFMVGSAQLYGSARADSLAAMVTAFRYGSVLLGLVQHLRSCANMLHDHFFLELFFLFRTPQVQERLRAVRAGGDTLLAGAAQQLFEAVLQEVGDAAPWERPARGPAGGGGGQAEEELSIAHLASRAVVRGMPGRVT</sequence>
<evidence type="ECO:0000313" key="1">
    <source>
        <dbReference type="EMBL" id="GFR40929.1"/>
    </source>
</evidence>